<accession>A0ACB7YWB3</accession>
<evidence type="ECO:0000313" key="1">
    <source>
        <dbReference type="EMBL" id="KAH7857778.1"/>
    </source>
</evidence>
<keyword evidence="2" id="KW-1185">Reference proteome</keyword>
<comment type="caution">
    <text evidence="1">The sequence shown here is derived from an EMBL/GenBank/DDBJ whole genome shotgun (WGS) entry which is preliminary data.</text>
</comment>
<dbReference type="EMBL" id="CM037153">
    <property type="protein sequence ID" value="KAH7857778.1"/>
    <property type="molecule type" value="Genomic_DNA"/>
</dbReference>
<organism evidence="1 2">
    <name type="scientific">Vaccinium darrowii</name>
    <dbReference type="NCBI Taxonomy" id="229202"/>
    <lineage>
        <taxon>Eukaryota</taxon>
        <taxon>Viridiplantae</taxon>
        <taxon>Streptophyta</taxon>
        <taxon>Embryophyta</taxon>
        <taxon>Tracheophyta</taxon>
        <taxon>Spermatophyta</taxon>
        <taxon>Magnoliopsida</taxon>
        <taxon>eudicotyledons</taxon>
        <taxon>Gunneridae</taxon>
        <taxon>Pentapetalae</taxon>
        <taxon>asterids</taxon>
        <taxon>Ericales</taxon>
        <taxon>Ericaceae</taxon>
        <taxon>Vaccinioideae</taxon>
        <taxon>Vaccinieae</taxon>
        <taxon>Vaccinium</taxon>
    </lineage>
</organism>
<dbReference type="Proteomes" id="UP000828048">
    <property type="component" value="Chromosome 3"/>
</dbReference>
<name>A0ACB7YWB3_9ERIC</name>
<evidence type="ECO:0000313" key="2">
    <source>
        <dbReference type="Proteomes" id="UP000828048"/>
    </source>
</evidence>
<sequence>MDQASKFETLTTRQAVGLSYKTTGDTILPLNTIQVLDELTNRNAVVSTGFVQYEIWAAQFYRYNRPSQHLTNGGLGAMSFGLPAAIGVALLGLMSFFVDIDGDESFTMNVQELQFGWRIFPFRQRY</sequence>
<gene>
    <name evidence="1" type="ORF">Vadar_016398</name>
</gene>
<proteinExistence type="predicted"/>
<reference evidence="1 2" key="1">
    <citation type="journal article" date="2021" name="Hortic Res">
        <title>High-quality reference genome and annotation aids understanding of berry development for evergreen blueberry (Vaccinium darrowii).</title>
        <authorList>
            <person name="Yu J."/>
            <person name="Hulse-Kemp A.M."/>
            <person name="Babiker E."/>
            <person name="Staton M."/>
        </authorList>
    </citation>
    <scope>NUCLEOTIDE SEQUENCE [LARGE SCALE GENOMIC DNA]</scope>
    <source>
        <strain evidence="2">cv. NJ 8807/NJ 8810</strain>
        <tissue evidence="1">Young leaf</tissue>
    </source>
</reference>
<protein>
    <submittedName>
        <fullName evidence="1">Uncharacterized protein</fullName>
    </submittedName>
</protein>